<dbReference type="InterPro" id="IPR014757">
    <property type="entry name" value="Tscrpt_reg_IclR_C"/>
</dbReference>
<keyword evidence="3" id="KW-0804">Transcription</keyword>
<gene>
    <name evidence="6" type="ORF">DW352_16365</name>
</gene>
<organism evidence="6 7">
    <name type="scientific">Pseudolabrys taiwanensis</name>
    <dbReference type="NCBI Taxonomy" id="331696"/>
    <lineage>
        <taxon>Bacteria</taxon>
        <taxon>Pseudomonadati</taxon>
        <taxon>Pseudomonadota</taxon>
        <taxon>Alphaproteobacteria</taxon>
        <taxon>Hyphomicrobiales</taxon>
        <taxon>Xanthobacteraceae</taxon>
        <taxon>Pseudolabrys</taxon>
    </lineage>
</organism>
<accession>A0A345ZYG4</accession>
<evidence type="ECO:0000259" key="4">
    <source>
        <dbReference type="PROSITE" id="PS51077"/>
    </source>
</evidence>
<dbReference type="SUPFAM" id="SSF46785">
    <property type="entry name" value="Winged helix' DNA-binding domain"/>
    <property type="match status" value="1"/>
</dbReference>
<dbReference type="Pfam" id="PF09339">
    <property type="entry name" value="HTH_IclR"/>
    <property type="match status" value="1"/>
</dbReference>
<evidence type="ECO:0000259" key="5">
    <source>
        <dbReference type="PROSITE" id="PS51078"/>
    </source>
</evidence>
<dbReference type="InterPro" id="IPR050707">
    <property type="entry name" value="HTH_MetabolicPath_Reg"/>
</dbReference>
<name>A0A345ZYG4_9HYPH</name>
<protein>
    <recommendedName>
        <fullName evidence="8">IclR family transcriptional regulator</fullName>
    </recommendedName>
</protein>
<dbReference type="AlphaFoldDB" id="A0A345ZYG4"/>
<dbReference type="KEGG" id="ptaw:DW352_16365"/>
<proteinExistence type="predicted"/>
<keyword evidence="7" id="KW-1185">Reference proteome</keyword>
<dbReference type="Proteomes" id="UP000254889">
    <property type="component" value="Chromosome"/>
</dbReference>
<dbReference type="GO" id="GO:0003677">
    <property type="term" value="F:DNA binding"/>
    <property type="evidence" value="ECO:0007669"/>
    <property type="project" value="UniProtKB-KW"/>
</dbReference>
<dbReference type="InterPro" id="IPR005471">
    <property type="entry name" value="Tscrpt_reg_IclR_N"/>
</dbReference>
<dbReference type="PROSITE" id="PS51078">
    <property type="entry name" value="ICLR_ED"/>
    <property type="match status" value="1"/>
</dbReference>
<sequence>MPWRPSRWRRARPMSAVRHCALMRACAIAVRRHDMLMKTKGERGASAVIGRRSKEVVKSAGRSIEVLELFRDVKRPLRLTDIADALSLPQSSASMLLRSLIRMGYLIRQDRTYAPSMRITLLGNWLNDAMFKSGNLMNLIDEINRITGDTVILATRNGLYVEVLAVVQGALDTVHHTRPGEARPLTRALMGHMILSTLDRPELESLVTRINAEQKRPERRVTFKSLVPILDRIRRDGYGYSADTIPNAANLAVLLPVGPFGDQMVVGNAGMTSRIASRRDDILAAFHSVIGKYVRDAH</sequence>
<dbReference type="SUPFAM" id="SSF55781">
    <property type="entry name" value="GAF domain-like"/>
    <property type="match status" value="1"/>
</dbReference>
<dbReference type="Gene3D" id="1.10.10.10">
    <property type="entry name" value="Winged helix-like DNA-binding domain superfamily/Winged helix DNA-binding domain"/>
    <property type="match status" value="1"/>
</dbReference>
<dbReference type="PANTHER" id="PTHR30136">
    <property type="entry name" value="HELIX-TURN-HELIX TRANSCRIPTIONAL REGULATOR, ICLR FAMILY"/>
    <property type="match status" value="1"/>
</dbReference>
<keyword evidence="2" id="KW-0238">DNA-binding</keyword>
<evidence type="ECO:0000256" key="1">
    <source>
        <dbReference type="ARBA" id="ARBA00023015"/>
    </source>
</evidence>
<dbReference type="InterPro" id="IPR036390">
    <property type="entry name" value="WH_DNA-bd_sf"/>
</dbReference>
<dbReference type="Pfam" id="PF01614">
    <property type="entry name" value="IclR_C"/>
    <property type="match status" value="1"/>
</dbReference>
<feature type="domain" description="IclR-ED" evidence="5">
    <location>
        <begin position="118"/>
        <end position="298"/>
    </location>
</feature>
<evidence type="ECO:0000256" key="3">
    <source>
        <dbReference type="ARBA" id="ARBA00023163"/>
    </source>
</evidence>
<evidence type="ECO:0008006" key="8">
    <source>
        <dbReference type="Google" id="ProtNLM"/>
    </source>
</evidence>
<dbReference type="PROSITE" id="PS51077">
    <property type="entry name" value="HTH_ICLR"/>
    <property type="match status" value="1"/>
</dbReference>
<feature type="domain" description="HTH iclR-type" evidence="4">
    <location>
        <begin position="57"/>
        <end position="117"/>
    </location>
</feature>
<dbReference type="OrthoDB" id="1634354at2"/>
<evidence type="ECO:0000313" key="6">
    <source>
        <dbReference type="EMBL" id="AXK81961.1"/>
    </source>
</evidence>
<dbReference type="EMBL" id="CP031417">
    <property type="protein sequence ID" value="AXK81961.1"/>
    <property type="molecule type" value="Genomic_DNA"/>
</dbReference>
<dbReference type="GO" id="GO:0045892">
    <property type="term" value="P:negative regulation of DNA-templated transcription"/>
    <property type="evidence" value="ECO:0007669"/>
    <property type="project" value="TreeGrafter"/>
</dbReference>
<evidence type="ECO:0000256" key="2">
    <source>
        <dbReference type="ARBA" id="ARBA00023125"/>
    </source>
</evidence>
<dbReference type="PANTHER" id="PTHR30136:SF35">
    <property type="entry name" value="HTH-TYPE TRANSCRIPTIONAL REGULATOR RV1719"/>
    <property type="match status" value="1"/>
</dbReference>
<dbReference type="InterPro" id="IPR036388">
    <property type="entry name" value="WH-like_DNA-bd_sf"/>
</dbReference>
<reference evidence="6 7" key="1">
    <citation type="submission" date="2018-07" db="EMBL/GenBank/DDBJ databases">
        <authorList>
            <person name="Quirk P.G."/>
            <person name="Krulwich T.A."/>
        </authorList>
    </citation>
    <scope>NUCLEOTIDE SEQUENCE [LARGE SCALE GENOMIC DNA]</scope>
    <source>
        <strain evidence="6 7">CC-BB4</strain>
    </source>
</reference>
<dbReference type="InterPro" id="IPR029016">
    <property type="entry name" value="GAF-like_dom_sf"/>
</dbReference>
<dbReference type="GO" id="GO:0003700">
    <property type="term" value="F:DNA-binding transcription factor activity"/>
    <property type="evidence" value="ECO:0007669"/>
    <property type="project" value="TreeGrafter"/>
</dbReference>
<dbReference type="Gene3D" id="3.30.450.40">
    <property type="match status" value="1"/>
</dbReference>
<evidence type="ECO:0000313" key="7">
    <source>
        <dbReference type="Proteomes" id="UP000254889"/>
    </source>
</evidence>
<keyword evidence="1" id="KW-0805">Transcription regulation</keyword>